<dbReference type="PANTHER" id="PTHR43685:SF13">
    <property type="entry name" value="O ANTIGEN BIOSYNTHESIS RHAMNOSYLTRANSFERASE RFBN"/>
    <property type="match status" value="1"/>
</dbReference>
<feature type="domain" description="Glycosyltransferase 2-like" evidence="1">
    <location>
        <begin position="22"/>
        <end position="138"/>
    </location>
</feature>
<keyword evidence="3" id="KW-1185">Reference proteome</keyword>
<evidence type="ECO:0000313" key="3">
    <source>
        <dbReference type="Proteomes" id="UP000295636"/>
    </source>
</evidence>
<evidence type="ECO:0000259" key="1">
    <source>
        <dbReference type="Pfam" id="PF00535"/>
    </source>
</evidence>
<name>A0A4R5KL43_9BACL</name>
<organism evidence="2 3">
    <name type="scientific">Paenibacillus piri</name>
    <dbReference type="NCBI Taxonomy" id="2547395"/>
    <lineage>
        <taxon>Bacteria</taxon>
        <taxon>Bacillati</taxon>
        <taxon>Bacillota</taxon>
        <taxon>Bacilli</taxon>
        <taxon>Bacillales</taxon>
        <taxon>Paenibacillaceae</taxon>
        <taxon>Paenibacillus</taxon>
    </lineage>
</organism>
<dbReference type="InterPro" id="IPR001173">
    <property type="entry name" value="Glyco_trans_2-like"/>
</dbReference>
<evidence type="ECO:0000313" key="2">
    <source>
        <dbReference type="EMBL" id="TDF96206.1"/>
    </source>
</evidence>
<comment type="caution">
    <text evidence="2">The sequence shown here is derived from an EMBL/GenBank/DDBJ whole genome shotgun (WGS) entry which is preliminary data.</text>
</comment>
<gene>
    <name evidence="2" type="ORF">E1757_17575</name>
</gene>
<dbReference type="EMBL" id="SMRT01000008">
    <property type="protein sequence ID" value="TDF96206.1"/>
    <property type="molecule type" value="Genomic_DNA"/>
</dbReference>
<protein>
    <submittedName>
        <fullName evidence="2">Glycosyltransferase family 2 protein</fullName>
    </submittedName>
</protein>
<dbReference type="OrthoDB" id="9790005at2"/>
<accession>A0A4R5KL43</accession>
<dbReference type="InterPro" id="IPR050834">
    <property type="entry name" value="Glycosyltransf_2"/>
</dbReference>
<dbReference type="Pfam" id="PF00535">
    <property type="entry name" value="Glycos_transf_2"/>
    <property type="match status" value="1"/>
</dbReference>
<dbReference type="CDD" id="cd00761">
    <property type="entry name" value="Glyco_tranf_GTA_type"/>
    <property type="match status" value="1"/>
</dbReference>
<dbReference type="AlphaFoldDB" id="A0A4R5KL43"/>
<dbReference type="PANTHER" id="PTHR43685">
    <property type="entry name" value="GLYCOSYLTRANSFERASE"/>
    <property type="match status" value="1"/>
</dbReference>
<keyword evidence="2" id="KW-0808">Transferase</keyword>
<proteinExistence type="predicted"/>
<dbReference type="SUPFAM" id="SSF53448">
    <property type="entry name" value="Nucleotide-diphospho-sugar transferases"/>
    <property type="match status" value="1"/>
</dbReference>
<sequence>MSLKNNKYLFERSGGQVNDGISIIIPTFNGGEIFKQCLNSLVTQEYSGEIQIIVIDSGSKDETVHNAIAVGAEVTIIDSKDFHHSRTRNQAVKLAKHAKVILMVQDAIPIGNKWIQHLTDSFNEYDIVAAYGKQVPHMDADLFARFEVDYHSQYLGDKPVIQSIESMEILDSLSFDDALRRIRFDNVCAIYSRDHLLKYPFPDVPFGEDMAWAMEVMKNGHKVLYNPEVKVHHSHNRSSEYRFKRAIIDTIVCAEILGRTKQDLSFLDYNDVMVISKETTDLINEMYNEVTSSKMDNTLRQNTSYLRSVFKNSLIKKFVWIAFKNLKRGSFDKVLKLGIKKTFENHMRYVLSYIKENYPNCKNEELLSVIDQIAASMQGGLFGEVYVSHKANGNIPSNLEEMITANSRGV</sequence>
<dbReference type="Proteomes" id="UP000295636">
    <property type="component" value="Unassembled WGS sequence"/>
</dbReference>
<dbReference type="GO" id="GO:0016740">
    <property type="term" value="F:transferase activity"/>
    <property type="evidence" value="ECO:0007669"/>
    <property type="project" value="UniProtKB-KW"/>
</dbReference>
<dbReference type="Gene3D" id="3.90.550.10">
    <property type="entry name" value="Spore Coat Polysaccharide Biosynthesis Protein SpsA, Chain A"/>
    <property type="match status" value="1"/>
</dbReference>
<reference evidence="2 3" key="1">
    <citation type="submission" date="2019-03" db="EMBL/GenBank/DDBJ databases">
        <title>This is whole genome sequence of Paenibacillus sp MS74 strain.</title>
        <authorList>
            <person name="Trinh H.N."/>
        </authorList>
    </citation>
    <scope>NUCLEOTIDE SEQUENCE [LARGE SCALE GENOMIC DNA]</scope>
    <source>
        <strain evidence="2 3">MS74</strain>
    </source>
</reference>
<dbReference type="InterPro" id="IPR029044">
    <property type="entry name" value="Nucleotide-diphossugar_trans"/>
</dbReference>
<dbReference type="GO" id="GO:0044010">
    <property type="term" value="P:single-species biofilm formation"/>
    <property type="evidence" value="ECO:0007669"/>
    <property type="project" value="TreeGrafter"/>
</dbReference>